<feature type="domain" description="FAD dependent oxidoreductase" evidence="7">
    <location>
        <begin position="40"/>
        <end position="372"/>
    </location>
</feature>
<dbReference type="InterPro" id="IPR006076">
    <property type="entry name" value="FAD-dep_OxRdtase"/>
</dbReference>
<keyword evidence="3" id="KW-0285">Flavoprotein</keyword>
<proteinExistence type="inferred from homology"/>
<dbReference type="GO" id="GO:0003884">
    <property type="term" value="F:D-amino-acid oxidase activity"/>
    <property type="evidence" value="ECO:0007669"/>
    <property type="project" value="InterPro"/>
</dbReference>
<keyword evidence="5" id="KW-0560">Oxidoreductase</keyword>
<evidence type="ECO:0000256" key="6">
    <source>
        <dbReference type="PIRSR" id="PIRSR000189-1"/>
    </source>
</evidence>
<organism evidence="8 9">
    <name type="scientific">Chloropicon primus</name>
    <dbReference type="NCBI Taxonomy" id="1764295"/>
    <lineage>
        <taxon>Eukaryota</taxon>
        <taxon>Viridiplantae</taxon>
        <taxon>Chlorophyta</taxon>
        <taxon>Chloropicophyceae</taxon>
        <taxon>Chloropicales</taxon>
        <taxon>Chloropicaceae</taxon>
        <taxon>Chloropicon</taxon>
    </lineage>
</organism>
<gene>
    <name evidence="8" type="ORF">A3770_07p49000</name>
</gene>
<dbReference type="GO" id="GO:0019478">
    <property type="term" value="P:D-amino acid catabolic process"/>
    <property type="evidence" value="ECO:0007669"/>
    <property type="project" value="TreeGrafter"/>
</dbReference>
<accession>A0A5B8MSN5</accession>
<keyword evidence="4 6" id="KW-0274">FAD</keyword>
<feature type="binding site" evidence="6">
    <location>
        <position position="357"/>
    </location>
    <ligand>
        <name>D-dopa</name>
        <dbReference type="ChEBI" id="CHEBI:149689"/>
    </ligand>
</feature>
<protein>
    <submittedName>
        <fullName evidence="8">D-amino acid oxidase</fullName>
    </submittedName>
</protein>
<comment type="similarity">
    <text evidence="2">Belongs to the DAMOX/DASOX family.</text>
</comment>
<dbReference type="Proteomes" id="UP000316726">
    <property type="component" value="Chromosome 7"/>
</dbReference>
<evidence type="ECO:0000256" key="3">
    <source>
        <dbReference type="ARBA" id="ARBA00022630"/>
    </source>
</evidence>
<dbReference type="GO" id="GO:0005737">
    <property type="term" value="C:cytoplasm"/>
    <property type="evidence" value="ECO:0007669"/>
    <property type="project" value="TreeGrafter"/>
</dbReference>
<dbReference type="Gene3D" id="3.30.9.10">
    <property type="entry name" value="D-Amino Acid Oxidase, subunit A, domain 2"/>
    <property type="match status" value="1"/>
</dbReference>
<sequence>MRWLGPRGIGFRGKVEVQVARGSGKGCRRVKCSASGDTAIVVGAGVIGLCTAVRLQESGYSVKCLAENIGGDPNQGVASGGAGGLWFPYLCESTERTGRWANETRRAYEDILSNGTKFEENGVAVKDIWQCYSPADEIPPWAGDCPTFELLTKSQVEEKYYPHKPQYEIMENDFLAYQFQAPIVQVDIYLSYLRRLFTSMGGELVQHRVDGPIEALEADVLVNCAGIGNATHLQGLEQDALMKPVRGQIIHCKNREHITEAVTIGGDGESAYMIPRGDVIVYGGTSDENQWDLDVDQDAVQDIIRRCKKLLPEAYTRDMEVVGHWVGLRPYREQGVSVEARSLEDGRVVVNNYGHGGSGFTLCYGCADEVVRLASERNA</sequence>
<feature type="binding site" evidence="6">
    <location>
        <position position="272"/>
    </location>
    <ligand>
        <name>D-dopa</name>
        <dbReference type="ChEBI" id="CHEBI:149689"/>
    </ligand>
</feature>
<evidence type="ECO:0000313" key="8">
    <source>
        <dbReference type="EMBL" id="QDZ22382.1"/>
    </source>
</evidence>
<dbReference type="PIRSF" id="PIRSF000189">
    <property type="entry name" value="D-aa_oxidase"/>
    <property type="match status" value="1"/>
</dbReference>
<feature type="binding site" evidence="6">
    <location>
        <position position="209"/>
    </location>
    <ligand>
        <name>FAD</name>
        <dbReference type="ChEBI" id="CHEBI:57692"/>
    </ligand>
</feature>
<dbReference type="GO" id="GO:0071949">
    <property type="term" value="F:FAD binding"/>
    <property type="evidence" value="ECO:0007669"/>
    <property type="project" value="InterPro"/>
</dbReference>
<dbReference type="EMBL" id="CP031040">
    <property type="protein sequence ID" value="QDZ22382.1"/>
    <property type="molecule type" value="Genomic_DNA"/>
</dbReference>
<reference evidence="8 9" key="1">
    <citation type="submission" date="2018-07" db="EMBL/GenBank/DDBJ databases">
        <title>The complete nuclear genome of the prasinophyte Chloropicon primus (CCMP1205).</title>
        <authorList>
            <person name="Pombert J.-F."/>
            <person name="Otis C."/>
            <person name="Turmel M."/>
            <person name="Lemieux C."/>
        </authorList>
    </citation>
    <scope>NUCLEOTIDE SEQUENCE [LARGE SCALE GENOMIC DNA]</scope>
    <source>
        <strain evidence="8 9">CCMP1205</strain>
    </source>
</reference>
<feature type="binding site" evidence="6">
    <location>
        <position position="329"/>
    </location>
    <ligand>
        <name>D-dopa</name>
        <dbReference type="ChEBI" id="CHEBI:149689"/>
    </ligand>
</feature>
<dbReference type="Pfam" id="PF01266">
    <property type="entry name" value="DAO"/>
    <property type="match status" value="1"/>
</dbReference>
<dbReference type="OrthoDB" id="2015447at2759"/>
<dbReference type="Gene3D" id="3.40.50.720">
    <property type="entry name" value="NAD(P)-binding Rossmann-like Domain"/>
    <property type="match status" value="1"/>
</dbReference>
<feature type="binding site" evidence="6">
    <location>
        <begin position="356"/>
        <end position="361"/>
    </location>
    <ligand>
        <name>FAD</name>
        <dbReference type="ChEBI" id="CHEBI:57692"/>
    </ligand>
</feature>
<comment type="cofactor">
    <cofactor evidence="1 6">
        <name>FAD</name>
        <dbReference type="ChEBI" id="CHEBI:57692"/>
    </cofactor>
</comment>
<keyword evidence="9" id="KW-1185">Reference proteome</keyword>
<evidence type="ECO:0000256" key="1">
    <source>
        <dbReference type="ARBA" id="ARBA00001974"/>
    </source>
</evidence>
<name>A0A5B8MSN5_9CHLO</name>
<evidence type="ECO:0000313" key="9">
    <source>
        <dbReference type="Proteomes" id="UP000316726"/>
    </source>
</evidence>
<evidence type="ECO:0000256" key="2">
    <source>
        <dbReference type="ARBA" id="ARBA00006730"/>
    </source>
</evidence>
<evidence type="ECO:0000256" key="4">
    <source>
        <dbReference type="ARBA" id="ARBA00022827"/>
    </source>
</evidence>
<dbReference type="PANTHER" id="PTHR11530">
    <property type="entry name" value="D-AMINO ACID OXIDASE"/>
    <property type="match status" value="1"/>
</dbReference>
<dbReference type="PANTHER" id="PTHR11530:SF11">
    <property type="entry name" value="D-ASPARTATE OXIDASE"/>
    <property type="match status" value="1"/>
</dbReference>
<dbReference type="SUPFAM" id="SSF51971">
    <property type="entry name" value="Nucleotide-binding domain"/>
    <property type="match status" value="1"/>
</dbReference>
<dbReference type="STRING" id="1764295.A0A5B8MSN5"/>
<evidence type="ECO:0000256" key="5">
    <source>
        <dbReference type="ARBA" id="ARBA00023002"/>
    </source>
</evidence>
<dbReference type="SUPFAM" id="SSF54373">
    <property type="entry name" value="FAD-linked reductases, C-terminal domain"/>
    <property type="match status" value="1"/>
</dbReference>
<dbReference type="InterPro" id="IPR023209">
    <property type="entry name" value="DAO"/>
</dbReference>
<evidence type="ECO:0000259" key="7">
    <source>
        <dbReference type="Pfam" id="PF01266"/>
    </source>
</evidence>
<dbReference type="AlphaFoldDB" id="A0A5B8MSN5"/>